<dbReference type="OrthoDB" id="9803125at2"/>
<dbReference type="InterPro" id="IPR001189">
    <property type="entry name" value="Mn/Fe_SOD"/>
</dbReference>
<dbReference type="PIRSF" id="PIRSF000349">
    <property type="entry name" value="SODismutase"/>
    <property type="match status" value="1"/>
</dbReference>
<evidence type="ECO:0000313" key="10">
    <source>
        <dbReference type="EMBL" id="GEC97362.1"/>
    </source>
</evidence>
<dbReference type="InterPro" id="IPR036314">
    <property type="entry name" value="SOD_C_sf"/>
</dbReference>
<dbReference type="RefSeq" id="WP_141354590.1">
    <property type="nucleotide sequence ID" value="NZ_BJNV01000079.1"/>
</dbReference>
<evidence type="ECO:0000256" key="5">
    <source>
        <dbReference type="ARBA" id="ARBA00023004"/>
    </source>
</evidence>
<reference evidence="10 11" key="1">
    <citation type="submission" date="2019-06" db="EMBL/GenBank/DDBJ databases">
        <title>Whole genome shotgun sequence of Zoogloea ramigera NBRC 15342.</title>
        <authorList>
            <person name="Hosoyama A."/>
            <person name="Uohara A."/>
            <person name="Ohji S."/>
            <person name="Ichikawa N."/>
        </authorList>
    </citation>
    <scope>NUCLEOTIDE SEQUENCE [LARGE SCALE GENOMIC DNA]</scope>
    <source>
        <strain evidence="10 11">NBRC 15342</strain>
    </source>
</reference>
<dbReference type="AlphaFoldDB" id="A0A4Y4CZ30"/>
<dbReference type="GO" id="GO:0004784">
    <property type="term" value="F:superoxide dismutase activity"/>
    <property type="evidence" value="ECO:0007669"/>
    <property type="project" value="UniProtKB-EC"/>
</dbReference>
<dbReference type="EMBL" id="BJNV01000079">
    <property type="protein sequence ID" value="GEC97362.1"/>
    <property type="molecule type" value="Genomic_DNA"/>
</dbReference>
<sequence>MHAFKQDDTPHPAPGRRSFLIGAPACLLALGSLSTGTRAAEPQHALPTLPYPIDALDPVLSASTLGHHHGKHHKGYVDNLNRLLTGTELAGQPLENVILRSASQPAQAAIFNNAAQVWNHNFYWQSLRPKGGGEPPAELKHRLDEAFGSVAACKKELAAAAMAQFGSGWAWLVADGERLRVVRTSNAELPLTQGLRPLLTVDVWEHAYYIDYQNRRADYANAVVDRLINWEFALENLHRRS</sequence>
<evidence type="ECO:0000256" key="4">
    <source>
        <dbReference type="ARBA" id="ARBA00023002"/>
    </source>
</evidence>
<gene>
    <name evidence="10" type="primary">sodB_2</name>
    <name evidence="10" type="ORF">ZRA01_34350</name>
</gene>
<dbReference type="PRINTS" id="PR01703">
    <property type="entry name" value="MNSODISMTASE"/>
</dbReference>
<evidence type="ECO:0000259" key="9">
    <source>
        <dbReference type="Pfam" id="PF02777"/>
    </source>
</evidence>
<keyword evidence="5" id="KW-0408">Iron</keyword>
<evidence type="ECO:0000256" key="7">
    <source>
        <dbReference type="RuleBase" id="RU000414"/>
    </source>
</evidence>
<evidence type="ECO:0000256" key="2">
    <source>
        <dbReference type="ARBA" id="ARBA00012682"/>
    </source>
</evidence>
<dbReference type="Pfam" id="PF02777">
    <property type="entry name" value="Sod_Fe_C"/>
    <property type="match status" value="1"/>
</dbReference>
<evidence type="ECO:0000256" key="1">
    <source>
        <dbReference type="ARBA" id="ARBA00008714"/>
    </source>
</evidence>
<accession>A0A4Y4CZ30</accession>
<evidence type="ECO:0000256" key="6">
    <source>
        <dbReference type="PIRSR" id="PIRSR000349-1"/>
    </source>
</evidence>
<keyword evidence="11" id="KW-1185">Reference proteome</keyword>
<dbReference type="EC" id="1.15.1.1" evidence="2 7"/>
<keyword evidence="4 7" id="KW-0560">Oxidoreductase</keyword>
<comment type="catalytic activity">
    <reaction evidence="7">
        <text>2 superoxide + 2 H(+) = H2O2 + O2</text>
        <dbReference type="Rhea" id="RHEA:20696"/>
        <dbReference type="ChEBI" id="CHEBI:15378"/>
        <dbReference type="ChEBI" id="CHEBI:15379"/>
        <dbReference type="ChEBI" id="CHEBI:16240"/>
        <dbReference type="ChEBI" id="CHEBI:18421"/>
        <dbReference type="EC" id="1.15.1.1"/>
    </reaction>
</comment>
<dbReference type="PANTHER" id="PTHR42769:SF3">
    <property type="entry name" value="SUPEROXIDE DISMUTASE [FE] 2, CHLOROPLASTIC"/>
    <property type="match status" value="1"/>
</dbReference>
<dbReference type="SUPFAM" id="SSF46609">
    <property type="entry name" value="Fe,Mn superoxide dismutase (SOD), N-terminal domain"/>
    <property type="match status" value="1"/>
</dbReference>
<dbReference type="Proteomes" id="UP000318422">
    <property type="component" value="Unassembled WGS sequence"/>
</dbReference>
<dbReference type="Gene3D" id="1.10.287.990">
    <property type="entry name" value="Fe,Mn superoxide dismutase (SOD) domain"/>
    <property type="match status" value="1"/>
</dbReference>
<dbReference type="InterPro" id="IPR036324">
    <property type="entry name" value="Mn/Fe_SOD_N_sf"/>
</dbReference>
<evidence type="ECO:0000259" key="8">
    <source>
        <dbReference type="Pfam" id="PF00081"/>
    </source>
</evidence>
<feature type="binding site" evidence="6">
    <location>
        <position position="120"/>
    </location>
    <ligand>
        <name>Mn(2+)</name>
        <dbReference type="ChEBI" id="CHEBI:29035"/>
    </ligand>
</feature>
<comment type="caution">
    <text evidence="10">The sequence shown here is derived from an EMBL/GenBank/DDBJ whole genome shotgun (WGS) entry which is preliminary data.</text>
</comment>
<dbReference type="InterPro" id="IPR019832">
    <property type="entry name" value="Mn/Fe_SOD_C"/>
</dbReference>
<dbReference type="InterPro" id="IPR019833">
    <property type="entry name" value="Mn/Fe_SOD_BS"/>
</dbReference>
<evidence type="ECO:0000256" key="3">
    <source>
        <dbReference type="ARBA" id="ARBA00022723"/>
    </source>
</evidence>
<organism evidence="10 11">
    <name type="scientific">Zoogloea ramigera</name>
    <dbReference type="NCBI Taxonomy" id="350"/>
    <lineage>
        <taxon>Bacteria</taxon>
        <taxon>Pseudomonadati</taxon>
        <taxon>Pseudomonadota</taxon>
        <taxon>Betaproteobacteria</taxon>
        <taxon>Rhodocyclales</taxon>
        <taxon>Zoogloeaceae</taxon>
        <taxon>Zoogloea</taxon>
    </lineage>
</organism>
<feature type="binding site" evidence="6">
    <location>
        <position position="68"/>
    </location>
    <ligand>
        <name>Mn(2+)</name>
        <dbReference type="ChEBI" id="CHEBI:29035"/>
    </ligand>
</feature>
<dbReference type="InterPro" id="IPR019831">
    <property type="entry name" value="Mn/Fe_SOD_N"/>
</dbReference>
<dbReference type="PANTHER" id="PTHR42769">
    <property type="entry name" value="SUPEROXIDE DISMUTASE"/>
    <property type="match status" value="1"/>
</dbReference>
<protein>
    <recommendedName>
        <fullName evidence="2 7">Superoxide dismutase</fullName>
        <ecNumber evidence="2 7">1.15.1.1</ecNumber>
    </recommendedName>
</protein>
<dbReference type="Pfam" id="PF00081">
    <property type="entry name" value="Sod_Fe_N"/>
    <property type="match status" value="1"/>
</dbReference>
<dbReference type="GO" id="GO:0046872">
    <property type="term" value="F:metal ion binding"/>
    <property type="evidence" value="ECO:0007669"/>
    <property type="project" value="UniProtKB-KW"/>
</dbReference>
<dbReference type="FunFam" id="1.10.287.990:FF:000002">
    <property type="entry name" value="Superoxide dismutase"/>
    <property type="match status" value="1"/>
</dbReference>
<feature type="binding site" evidence="6">
    <location>
        <position position="206"/>
    </location>
    <ligand>
        <name>Mn(2+)</name>
        <dbReference type="ChEBI" id="CHEBI:29035"/>
    </ligand>
</feature>
<feature type="domain" description="Manganese/iron superoxide dismutase C-terminal" evidence="9">
    <location>
        <begin position="137"/>
        <end position="234"/>
    </location>
</feature>
<evidence type="ECO:0000313" key="11">
    <source>
        <dbReference type="Proteomes" id="UP000318422"/>
    </source>
</evidence>
<comment type="function">
    <text evidence="7">Destroys radicals which are normally produced within the cells and which are toxic to biological systems.</text>
</comment>
<proteinExistence type="inferred from homology"/>
<keyword evidence="3 6" id="KW-0479">Metal-binding</keyword>
<dbReference type="PROSITE" id="PS00088">
    <property type="entry name" value="SOD_MN"/>
    <property type="match status" value="1"/>
</dbReference>
<comment type="similarity">
    <text evidence="1 7">Belongs to the iron/manganese superoxide dismutase family.</text>
</comment>
<feature type="domain" description="Manganese/iron superoxide dismutase N-terminal" evidence="8">
    <location>
        <begin position="43"/>
        <end position="127"/>
    </location>
</feature>
<name>A0A4Y4CZ30_ZOORA</name>
<dbReference type="Gene3D" id="3.55.40.20">
    <property type="entry name" value="Iron/manganese superoxide dismutase, C-terminal domain"/>
    <property type="match status" value="1"/>
</dbReference>
<dbReference type="SUPFAM" id="SSF54719">
    <property type="entry name" value="Fe,Mn superoxide dismutase (SOD), C-terminal domain"/>
    <property type="match status" value="1"/>
</dbReference>
<feature type="binding site" evidence="6">
    <location>
        <position position="202"/>
    </location>
    <ligand>
        <name>Mn(2+)</name>
        <dbReference type="ChEBI" id="CHEBI:29035"/>
    </ligand>
</feature>